<evidence type="ECO:0000313" key="2">
    <source>
        <dbReference type="EMBL" id="RKD30490.1"/>
    </source>
</evidence>
<protein>
    <recommendedName>
        <fullName evidence="1">Bacterial EndoU nuclease domain-containing protein</fullName>
    </recommendedName>
</protein>
<gene>
    <name evidence="2" type="ORF">BET01_07245</name>
</gene>
<comment type="caution">
    <text evidence="2">The sequence shown here is derived from an EMBL/GenBank/DDBJ whole genome shotgun (WGS) entry which is preliminary data.</text>
</comment>
<reference evidence="2 3" key="1">
    <citation type="submission" date="2016-08" db="EMBL/GenBank/DDBJ databases">
        <title>A new outlook on sporulation: Clostridium algidixylanolyticum.</title>
        <authorList>
            <person name="Poppleton D.I."/>
            <person name="Gribaldo S."/>
        </authorList>
    </citation>
    <scope>NUCLEOTIDE SEQUENCE [LARGE SCALE GENOMIC DNA]</scope>
    <source>
        <strain evidence="2 3">SPL73</strain>
    </source>
</reference>
<dbReference type="Pfam" id="PF14436">
    <property type="entry name" value="EndoU_bacteria"/>
    <property type="match status" value="1"/>
</dbReference>
<organism evidence="2 3">
    <name type="scientific">Lacrimispora algidixylanolytica</name>
    <dbReference type="NCBI Taxonomy" id="94868"/>
    <lineage>
        <taxon>Bacteria</taxon>
        <taxon>Bacillati</taxon>
        <taxon>Bacillota</taxon>
        <taxon>Clostridia</taxon>
        <taxon>Lachnospirales</taxon>
        <taxon>Lachnospiraceae</taxon>
        <taxon>Lacrimispora</taxon>
    </lineage>
</organism>
<dbReference type="AlphaFoldDB" id="A0A419SZ04"/>
<sequence length="162" mass="17263">MEEGVTNGTGKAGEVIEGAGKTVSSISQDTIKHSTIGDFTYNPKTGSVSKVKGGGHGQGNIDFLEKNGISYNIEKTYDNGVRIGNIPDHKNPLKRIGTGQSWFPDNWDATKIKKAGEYVVELHKGKTITNGVPIYGICDGVEVGVIYTNGKPATIFPNAIQP</sequence>
<keyword evidence="3" id="KW-1185">Reference proteome</keyword>
<name>A0A419SZ04_9FIRM</name>
<accession>A0A419SZ04</accession>
<dbReference type="GO" id="GO:0004519">
    <property type="term" value="F:endonuclease activity"/>
    <property type="evidence" value="ECO:0007669"/>
    <property type="project" value="InterPro"/>
</dbReference>
<evidence type="ECO:0000313" key="3">
    <source>
        <dbReference type="Proteomes" id="UP000284277"/>
    </source>
</evidence>
<proteinExistence type="predicted"/>
<dbReference type="Proteomes" id="UP000284277">
    <property type="component" value="Unassembled WGS sequence"/>
</dbReference>
<dbReference type="InterPro" id="IPR029501">
    <property type="entry name" value="EndoU_bac"/>
</dbReference>
<dbReference type="EMBL" id="MCIA01000031">
    <property type="protein sequence ID" value="RKD30490.1"/>
    <property type="molecule type" value="Genomic_DNA"/>
</dbReference>
<evidence type="ECO:0000259" key="1">
    <source>
        <dbReference type="Pfam" id="PF14436"/>
    </source>
</evidence>
<feature type="domain" description="Bacterial EndoU nuclease" evidence="1">
    <location>
        <begin position="28"/>
        <end position="158"/>
    </location>
</feature>